<proteinExistence type="predicted"/>
<keyword evidence="4" id="KW-1185">Reference proteome</keyword>
<evidence type="ECO:0000313" key="4">
    <source>
        <dbReference type="Proteomes" id="UP000294616"/>
    </source>
</evidence>
<dbReference type="Proteomes" id="UP000294616">
    <property type="component" value="Unassembled WGS sequence"/>
</dbReference>
<dbReference type="RefSeq" id="WP_132221746.1">
    <property type="nucleotide sequence ID" value="NZ_SMGO01000001.1"/>
</dbReference>
<feature type="domain" description="NIPSNAP" evidence="2">
    <location>
        <begin position="154"/>
        <end position="254"/>
    </location>
</feature>
<evidence type="ECO:0000313" key="3">
    <source>
        <dbReference type="EMBL" id="TCK85497.1"/>
    </source>
</evidence>
<gene>
    <name evidence="3" type="ORF">C8N28_0805</name>
</gene>
<dbReference type="Pfam" id="PF07978">
    <property type="entry name" value="NIPSNAP"/>
    <property type="match status" value="1"/>
</dbReference>
<dbReference type="SUPFAM" id="SSF54909">
    <property type="entry name" value="Dimeric alpha+beta barrel"/>
    <property type="match status" value="1"/>
</dbReference>
<sequence length="256" mass="29303">MKPKLLPIVALVFCMLMSSLAYSRDKGYYYQLKIYHFKTAAQEAQVDQFLKDAYIPAMHRAGIPAIGVFKPVVQDTADQRIYVFTPVAKFEQLLNIDNTLAKDSQFQSAGAPYLNAAYNNAPYTRIETIIMKAFEGMLKPAIPNLTSPKSERIYELRSYESATEKLADNKVDMFNFAELDIFTKLNFNAVFYGKVISGGTMPNLMYMTTFNNKTDRDEHWKAFSPEYAPVSKLPQYQHNVSKNVTLFLYPTDYSNY</sequence>
<evidence type="ECO:0000256" key="1">
    <source>
        <dbReference type="SAM" id="SignalP"/>
    </source>
</evidence>
<dbReference type="OrthoDB" id="192769at2"/>
<name>A0A4R1M288_9SPHI</name>
<feature type="chain" id="PRO_5020986958" evidence="1">
    <location>
        <begin position="24"/>
        <end position="256"/>
    </location>
</feature>
<accession>A0A4R1M288</accession>
<dbReference type="AlphaFoldDB" id="A0A4R1M288"/>
<dbReference type="EMBL" id="SMGO01000001">
    <property type="protein sequence ID" value="TCK85497.1"/>
    <property type="molecule type" value="Genomic_DNA"/>
</dbReference>
<dbReference type="Gene3D" id="3.30.70.100">
    <property type="match status" value="2"/>
</dbReference>
<organism evidence="3 4">
    <name type="scientific">Albibacterium bauzanense</name>
    <dbReference type="NCBI Taxonomy" id="653929"/>
    <lineage>
        <taxon>Bacteria</taxon>
        <taxon>Pseudomonadati</taxon>
        <taxon>Bacteroidota</taxon>
        <taxon>Sphingobacteriia</taxon>
        <taxon>Sphingobacteriales</taxon>
        <taxon>Sphingobacteriaceae</taxon>
        <taxon>Albibacterium</taxon>
    </lineage>
</organism>
<dbReference type="InterPro" id="IPR012577">
    <property type="entry name" value="NIPSNAP"/>
</dbReference>
<comment type="caution">
    <text evidence="3">The sequence shown here is derived from an EMBL/GenBank/DDBJ whole genome shotgun (WGS) entry which is preliminary data.</text>
</comment>
<keyword evidence="1" id="KW-0732">Signal</keyword>
<evidence type="ECO:0000259" key="2">
    <source>
        <dbReference type="Pfam" id="PF07978"/>
    </source>
</evidence>
<reference evidence="3 4" key="1">
    <citation type="submission" date="2019-03" db="EMBL/GenBank/DDBJ databases">
        <title>Genomic Encyclopedia of Archaeal and Bacterial Type Strains, Phase II (KMG-II): from individual species to whole genera.</title>
        <authorList>
            <person name="Goeker M."/>
        </authorList>
    </citation>
    <scope>NUCLEOTIDE SEQUENCE [LARGE SCALE GENOMIC DNA]</scope>
    <source>
        <strain evidence="3 4">DSM 22554</strain>
    </source>
</reference>
<dbReference type="InterPro" id="IPR011008">
    <property type="entry name" value="Dimeric_a/b-barrel"/>
</dbReference>
<protein>
    <submittedName>
        <fullName evidence="3">NIPSNAP protein</fullName>
    </submittedName>
</protein>
<feature type="signal peptide" evidence="1">
    <location>
        <begin position="1"/>
        <end position="23"/>
    </location>
</feature>